<comment type="subcellular location">
    <subcellularLocation>
        <location evidence="1">Cell membrane</location>
        <topology evidence="1">Multi-pass membrane protein</topology>
    </subcellularLocation>
</comment>
<feature type="transmembrane region" description="Helical" evidence="6">
    <location>
        <begin position="84"/>
        <end position="102"/>
    </location>
</feature>
<dbReference type="InterPro" id="IPR019264">
    <property type="entry name" value="DUF2179"/>
</dbReference>
<keyword evidence="4 6" id="KW-1133">Transmembrane helix</keyword>
<dbReference type="CDD" id="cd16380">
    <property type="entry name" value="YitT_C"/>
    <property type="match status" value="1"/>
</dbReference>
<accession>A0A1I5VES8</accession>
<dbReference type="PANTHER" id="PTHR33545">
    <property type="entry name" value="UPF0750 MEMBRANE PROTEIN YITT-RELATED"/>
    <property type="match status" value="1"/>
</dbReference>
<name>A0A1I5VES8_9BACI</name>
<evidence type="ECO:0000256" key="6">
    <source>
        <dbReference type="SAM" id="Phobius"/>
    </source>
</evidence>
<protein>
    <submittedName>
        <fullName evidence="8">Uncharacterized membrane-anchored protein YitT, contains DUF161 and DUF2179 domains</fullName>
    </submittedName>
</protein>
<feature type="transmembrane region" description="Helical" evidence="6">
    <location>
        <begin position="114"/>
        <end position="132"/>
    </location>
</feature>
<dbReference type="InterPro" id="IPR051461">
    <property type="entry name" value="UPF0750_membrane"/>
</dbReference>
<dbReference type="GO" id="GO:0005886">
    <property type="term" value="C:plasma membrane"/>
    <property type="evidence" value="ECO:0007669"/>
    <property type="project" value="UniProtKB-SubCell"/>
</dbReference>
<keyword evidence="5 6" id="KW-0472">Membrane</keyword>
<dbReference type="EMBL" id="FOXU01000001">
    <property type="protein sequence ID" value="SFQ05847.1"/>
    <property type="molecule type" value="Genomic_DNA"/>
</dbReference>
<keyword evidence="2" id="KW-1003">Cell membrane</keyword>
<evidence type="ECO:0000256" key="2">
    <source>
        <dbReference type="ARBA" id="ARBA00022475"/>
    </source>
</evidence>
<dbReference type="RefSeq" id="WP_322788052.1">
    <property type="nucleotide sequence ID" value="NZ_FOXU01000001.1"/>
</dbReference>
<dbReference type="STRING" id="126156.SAMN05421670_0779"/>
<evidence type="ECO:0000256" key="4">
    <source>
        <dbReference type="ARBA" id="ARBA00022989"/>
    </source>
</evidence>
<dbReference type="Pfam" id="PF02588">
    <property type="entry name" value="YitT_membrane"/>
    <property type="match status" value="1"/>
</dbReference>
<feature type="transmembrane region" description="Helical" evidence="6">
    <location>
        <begin position="152"/>
        <end position="177"/>
    </location>
</feature>
<organism evidence="8 9">
    <name type="scientific">Psychrobacillus psychrotolerans</name>
    <dbReference type="NCBI Taxonomy" id="126156"/>
    <lineage>
        <taxon>Bacteria</taxon>
        <taxon>Bacillati</taxon>
        <taxon>Bacillota</taxon>
        <taxon>Bacilli</taxon>
        <taxon>Bacillales</taxon>
        <taxon>Bacillaceae</taxon>
        <taxon>Psychrobacillus</taxon>
    </lineage>
</organism>
<sequence length="282" mass="30432">MEIRNGQTITTFERISRVLFIILGALITAIGLEAVLIPNDIIDGGITGISILFSHMTGYSLSLFLFVLNIPFIFIGYKELGKSFAFSSVIGITALSMSTSLLHHIPSIISGDTMLVAVLGGIMIGLGIGIVLRKGGALDGTEILAILIAKKFPLSVGEVIMSINVLIFSFAMLIYGLKGALCSAIAYFIAMKVIDMVQAGFDESKNIMIISDHSRKIGDAIQAHLGRGVTYIAGEVGHTNEQVEIVICFINRLEEPELRSLIKTIDINAFVAINGIVEMHQY</sequence>
<dbReference type="PIRSF" id="PIRSF006483">
    <property type="entry name" value="Membrane_protein_YitT"/>
    <property type="match status" value="1"/>
</dbReference>
<dbReference type="InterPro" id="IPR003740">
    <property type="entry name" value="YitT"/>
</dbReference>
<dbReference type="PANTHER" id="PTHR33545:SF2">
    <property type="entry name" value="UPF0750 MEMBRANE PROTEIN YDEO"/>
    <property type="match status" value="1"/>
</dbReference>
<dbReference type="InterPro" id="IPR015867">
    <property type="entry name" value="N-reg_PII/ATP_PRibTrfase_C"/>
</dbReference>
<evidence type="ECO:0000259" key="7">
    <source>
        <dbReference type="Pfam" id="PF10035"/>
    </source>
</evidence>
<dbReference type="AlphaFoldDB" id="A0A1I5VES8"/>
<dbReference type="Proteomes" id="UP000198734">
    <property type="component" value="Unassembled WGS sequence"/>
</dbReference>
<evidence type="ECO:0000256" key="1">
    <source>
        <dbReference type="ARBA" id="ARBA00004651"/>
    </source>
</evidence>
<keyword evidence="9" id="KW-1185">Reference proteome</keyword>
<evidence type="ECO:0000256" key="5">
    <source>
        <dbReference type="ARBA" id="ARBA00023136"/>
    </source>
</evidence>
<keyword evidence="3 6" id="KW-0812">Transmembrane</keyword>
<feature type="transmembrane region" description="Helical" evidence="6">
    <location>
        <begin position="57"/>
        <end position="77"/>
    </location>
</feature>
<feature type="domain" description="DUF2179" evidence="7">
    <location>
        <begin position="227"/>
        <end position="279"/>
    </location>
</feature>
<dbReference type="Pfam" id="PF10035">
    <property type="entry name" value="DUF2179"/>
    <property type="match status" value="1"/>
</dbReference>
<reference evidence="9" key="1">
    <citation type="submission" date="2016-10" db="EMBL/GenBank/DDBJ databases">
        <authorList>
            <person name="Varghese N."/>
            <person name="Submissions S."/>
        </authorList>
    </citation>
    <scope>NUCLEOTIDE SEQUENCE [LARGE SCALE GENOMIC DNA]</scope>
    <source>
        <strain evidence="9">DSM 11706</strain>
    </source>
</reference>
<evidence type="ECO:0000313" key="9">
    <source>
        <dbReference type="Proteomes" id="UP000198734"/>
    </source>
</evidence>
<evidence type="ECO:0000313" key="8">
    <source>
        <dbReference type="EMBL" id="SFQ05847.1"/>
    </source>
</evidence>
<gene>
    <name evidence="8" type="ORF">SAMN05421670_0779</name>
</gene>
<feature type="transmembrane region" description="Helical" evidence="6">
    <location>
        <begin position="18"/>
        <end position="37"/>
    </location>
</feature>
<dbReference type="Gene3D" id="3.30.70.120">
    <property type="match status" value="1"/>
</dbReference>
<evidence type="ECO:0000256" key="3">
    <source>
        <dbReference type="ARBA" id="ARBA00022692"/>
    </source>
</evidence>
<proteinExistence type="predicted"/>